<dbReference type="CDD" id="cd00761">
    <property type="entry name" value="Glyco_tranf_GTA_type"/>
    <property type="match status" value="1"/>
</dbReference>
<evidence type="ECO:0000313" key="2">
    <source>
        <dbReference type="EMBL" id="TSJ92337.1"/>
    </source>
</evidence>
<evidence type="ECO:0000313" key="3">
    <source>
        <dbReference type="Proteomes" id="UP000319138"/>
    </source>
</evidence>
<name>A0A556RTV7_9GAMM</name>
<protein>
    <submittedName>
        <fullName evidence="2">Glycosyltransferase family 2 protein</fullName>
    </submittedName>
</protein>
<feature type="domain" description="Glycosyltransferase 2-like" evidence="1">
    <location>
        <begin position="5"/>
        <end position="161"/>
    </location>
</feature>
<reference evidence="2 3" key="1">
    <citation type="submission" date="2019-07" db="EMBL/GenBank/DDBJ databases">
        <title>Gilliamella genomes.</title>
        <authorList>
            <person name="Zheng H."/>
        </authorList>
    </citation>
    <scope>NUCLEOTIDE SEQUENCE [LARGE SCALE GENOMIC DNA]</scope>
    <source>
        <strain evidence="2 3">W8131</strain>
    </source>
</reference>
<gene>
    <name evidence="2" type="ORF">FPQ14_03570</name>
</gene>
<dbReference type="InterPro" id="IPR001173">
    <property type="entry name" value="Glyco_trans_2-like"/>
</dbReference>
<dbReference type="RefSeq" id="WP_144188448.1">
    <property type="nucleotide sequence ID" value="NZ_VMHL01000001.1"/>
</dbReference>
<dbReference type="PANTHER" id="PTHR22916:SF3">
    <property type="entry name" value="UDP-GLCNAC:BETAGAL BETA-1,3-N-ACETYLGLUCOSAMINYLTRANSFERASE-LIKE PROTEIN 1"/>
    <property type="match status" value="1"/>
</dbReference>
<accession>A0A556RTV7</accession>
<proteinExistence type="predicted"/>
<dbReference type="Proteomes" id="UP000319138">
    <property type="component" value="Unassembled WGS sequence"/>
</dbReference>
<dbReference type="InterPro" id="IPR029044">
    <property type="entry name" value="Nucleotide-diphossugar_trans"/>
</dbReference>
<dbReference type="PANTHER" id="PTHR22916">
    <property type="entry name" value="GLYCOSYLTRANSFERASE"/>
    <property type="match status" value="1"/>
</dbReference>
<sequence>MPLISIIIPVYNASKFILNTLNILESQSYKNFEIIIINDGSTDNSLEILNEFQRKNSNIIIYNQNNKGVSEARNKGIELSKGKFVTFLDSDDYFSPYFLEKMILRQKETNADLIYCGYNRINSSGKKQSMPCHFKEGNILINYLDKKGYFHFSGMLINKKILIDNSINFEINCDIAEDLLFTVKLLSNFQCFCIREHLFNYVQRTNSVMSSPWTQNEWLSDINVRRDILSYLIKNYNKDDKEKVLELASISVFLREISYLIDCLKNFKYKKIKNYIKETDFFAKEKYAEKTKFNNKDRKKFLIIKRNSNIIWFFYTLYYRFFRFRF</sequence>
<dbReference type="SUPFAM" id="SSF53448">
    <property type="entry name" value="Nucleotide-diphospho-sugar transferases"/>
    <property type="match status" value="1"/>
</dbReference>
<dbReference type="GO" id="GO:0016758">
    <property type="term" value="F:hexosyltransferase activity"/>
    <property type="evidence" value="ECO:0007669"/>
    <property type="project" value="UniProtKB-ARBA"/>
</dbReference>
<dbReference type="Pfam" id="PF00535">
    <property type="entry name" value="Glycos_transf_2"/>
    <property type="match status" value="1"/>
</dbReference>
<comment type="caution">
    <text evidence="2">The sequence shown here is derived from an EMBL/GenBank/DDBJ whole genome shotgun (WGS) entry which is preliminary data.</text>
</comment>
<dbReference type="EMBL" id="VMHL01000001">
    <property type="protein sequence ID" value="TSJ92337.1"/>
    <property type="molecule type" value="Genomic_DNA"/>
</dbReference>
<keyword evidence="2" id="KW-0808">Transferase</keyword>
<evidence type="ECO:0000259" key="1">
    <source>
        <dbReference type="Pfam" id="PF00535"/>
    </source>
</evidence>
<dbReference type="Gene3D" id="3.90.550.10">
    <property type="entry name" value="Spore Coat Polysaccharide Biosynthesis Protein SpsA, Chain A"/>
    <property type="match status" value="1"/>
</dbReference>
<dbReference type="AlphaFoldDB" id="A0A556RTV7"/>
<organism evidence="2 3">
    <name type="scientific">Gilliamella apicola</name>
    <dbReference type="NCBI Taxonomy" id="1196095"/>
    <lineage>
        <taxon>Bacteria</taxon>
        <taxon>Pseudomonadati</taxon>
        <taxon>Pseudomonadota</taxon>
        <taxon>Gammaproteobacteria</taxon>
        <taxon>Orbales</taxon>
        <taxon>Orbaceae</taxon>
        <taxon>Gilliamella</taxon>
    </lineage>
</organism>